<sequence length="180" mass="19762">MASCVTLGSEIRSKRGRSDLGLARGCGRAAEARARASESLMVQVEAANPPLAEASFPTRNPGMASNGHDVEVERREIDSTKRGRSRGTRVEGQSRTLNRTFSRGAVAGKVSLSNFYPPFNGYSNRVYDFVLQSRATRASRDKLHRGQGKKRDGVQYEVKVHFFHVNVSPPLTLAPSSRDL</sequence>
<evidence type="ECO:0000256" key="1">
    <source>
        <dbReference type="SAM" id="MobiDB-lite"/>
    </source>
</evidence>
<feature type="region of interest" description="Disordered" evidence="1">
    <location>
        <begin position="73"/>
        <end position="93"/>
    </location>
</feature>
<accession>A0A6V7HG72</accession>
<dbReference type="Proteomes" id="UP000752696">
    <property type="component" value="Unassembled WGS sequence"/>
</dbReference>
<gene>
    <name evidence="2" type="ORF">MHI_LOCUS875697</name>
</gene>
<comment type="caution">
    <text evidence="2">The sequence shown here is derived from an EMBL/GenBank/DDBJ whole genome shotgun (WGS) entry which is preliminary data.</text>
</comment>
<dbReference type="AlphaFoldDB" id="A0A6V7HG72"/>
<proteinExistence type="predicted"/>
<protein>
    <submittedName>
        <fullName evidence="2">Uncharacterized protein</fullName>
    </submittedName>
</protein>
<keyword evidence="3" id="KW-1185">Reference proteome</keyword>
<evidence type="ECO:0000313" key="2">
    <source>
        <dbReference type="EMBL" id="CAD1479705.1"/>
    </source>
</evidence>
<name>A0A6V7HG72_9HYME</name>
<reference evidence="2" key="1">
    <citation type="submission" date="2020-07" db="EMBL/GenBank/DDBJ databases">
        <authorList>
            <person name="Nazaruddin N."/>
        </authorList>
    </citation>
    <scope>NUCLEOTIDE SEQUENCE</scope>
</reference>
<evidence type="ECO:0000313" key="3">
    <source>
        <dbReference type="Proteomes" id="UP000752696"/>
    </source>
</evidence>
<organism evidence="2 3">
    <name type="scientific">Heterotrigona itama</name>
    <dbReference type="NCBI Taxonomy" id="395501"/>
    <lineage>
        <taxon>Eukaryota</taxon>
        <taxon>Metazoa</taxon>
        <taxon>Ecdysozoa</taxon>
        <taxon>Arthropoda</taxon>
        <taxon>Hexapoda</taxon>
        <taxon>Insecta</taxon>
        <taxon>Pterygota</taxon>
        <taxon>Neoptera</taxon>
        <taxon>Endopterygota</taxon>
        <taxon>Hymenoptera</taxon>
        <taxon>Apocrita</taxon>
        <taxon>Aculeata</taxon>
        <taxon>Apoidea</taxon>
        <taxon>Anthophila</taxon>
        <taxon>Apidae</taxon>
        <taxon>Heterotrigona</taxon>
    </lineage>
</organism>
<dbReference type="EMBL" id="CAJDYZ010011582">
    <property type="protein sequence ID" value="CAD1479705.1"/>
    <property type="molecule type" value="Genomic_DNA"/>
</dbReference>